<dbReference type="AlphaFoldDB" id="A0A4R0RQF1"/>
<reference evidence="1 2" key="1">
    <citation type="submission" date="2018-11" db="EMBL/GenBank/DDBJ databases">
        <title>Genome assembly of Steccherinum ochraceum LE-BIN_3174, the white-rot fungus of the Steccherinaceae family (The Residual Polyporoid clade, Polyporales, Basidiomycota).</title>
        <authorList>
            <person name="Fedorova T.V."/>
            <person name="Glazunova O.A."/>
            <person name="Landesman E.O."/>
            <person name="Moiseenko K.V."/>
            <person name="Psurtseva N.V."/>
            <person name="Savinova O.S."/>
            <person name="Shakhova N.V."/>
            <person name="Tyazhelova T.V."/>
            <person name="Vasina D.V."/>
        </authorList>
    </citation>
    <scope>NUCLEOTIDE SEQUENCE [LARGE SCALE GENOMIC DNA]</scope>
    <source>
        <strain evidence="1 2">LE-BIN_3174</strain>
    </source>
</reference>
<keyword evidence="2" id="KW-1185">Reference proteome</keyword>
<protein>
    <submittedName>
        <fullName evidence="1">Uncharacterized protein</fullName>
    </submittedName>
</protein>
<comment type="caution">
    <text evidence="1">The sequence shown here is derived from an EMBL/GenBank/DDBJ whole genome shotgun (WGS) entry which is preliminary data.</text>
</comment>
<sequence length="668" mass="75564">MGAHMIPVTPRSDSFSSWDSRAMTYATSTSSRGSSFGSTIPGIGMVSGRVVKAVGTFALSGVEDASIHSKLLWMTVQLRAERQHIPERLYEDVMEYQRIRLYSKRVHKQAWSIIFMLLEQRRSDLIARTISRWKNKEIKLFLERLQLHRLSMWSPDASKARIELTVYAVPAGRPQPEFQGRCGRLTDGFCDLALAIFKSNSSILHETLGNNAAWDFILLLLERRRLTGIIDAMMAFPTADCRTTFLRELGAFILRSWSTLPDGSQPDLDEILQSSFRSSDKTSLASTPHELTGCCYELFYELLERHPELMFEAFTVEHFAAIQSVPTWATDIPRQPSESFVDSFLECLQESASDDTFLYDNWMLPLRAITFLKFALSTDPTSTLHYLVCALHDAAASSKNPLPLLCFTLHMCLESSYATSLTCEQKLLTALHRLSAEADITDELRQKRTLTGCTMISVALRSRVSLDAMMEEPLKSSLLRWSSHATSLPYIMEIYETLTTMANYAVKRHILDQWLSLFQLSLQSTRPGLSCLSRQPWAYLLSDMVFSQNGSLESSLAWTASQVLFSAISQSSHHWDPLLETLASKSINELHVVLTFVLNNFIRISGRRPTVSDRTKIALARMHADACLHGLTIMNPIDRFVEFMNLFSAQSPTFNFALYQAARFLAQS</sequence>
<evidence type="ECO:0000313" key="1">
    <source>
        <dbReference type="EMBL" id="TCD66038.1"/>
    </source>
</evidence>
<accession>A0A4R0RQF1</accession>
<proteinExistence type="predicted"/>
<organism evidence="1 2">
    <name type="scientific">Steccherinum ochraceum</name>
    <dbReference type="NCBI Taxonomy" id="92696"/>
    <lineage>
        <taxon>Eukaryota</taxon>
        <taxon>Fungi</taxon>
        <taxon>Dikarya</taxon>
        <taxon>Basidiomycota</taxon>
        <taxon>Agaricomycotina</taxon>
        <taxon>Agaricomycetes</taxon>
        <taxon>Polyporales</taxon>
        <taxon>Steccherinaceae</taxon>
        <taxon>Steccherinum</taxon>
    </lineage>
</organism>
<dbReference type="Proteomes" id="UP000292702">
    <property type="component" value="Unassembled WGS sequence"/>
</dbReference>
<name>A0A4R0RQF1_9APHY</name>
<dbReference type="OrthoDB" id="3001418at2759"/>
<dbReference type="EMBL" id="RWJN01000152">
    <property type="protein sequence ID" value="TCD66038.1"/>
    <property type="molecule type" value="Genomic_DNA"/>
</dbReference>
<evidence type="ECO:0000313" key="2">
    <source>
        <dbReference type="Proteomes" id="UP000292702"/>
    </source>
</evidence>
<gene>
    <name evidence="1" type="ORF">EIP91_001894</name>
</gene>